<dbReference type="Gene3D" id="3.30.70.270">
    <property type="match status" value="3"/>
</dbReference>
<evidence type="ECO:0000259" key="2">
    <source>
        <dbReference type="PROSITE" id="PS50887"/>
    </source>
</evidence>
<dbReference type="InterPro" id="IPR035919">
    <property type="entry name" value="EAL_sf"/>
</dbReference>
<feature type="domain" description="EAL" evidence="1">
    <location>
        <begin position="1083"/>
        <end position="1338"/>
    </location>
</feature>
<dbReference type="SUPFAM" id="SSF141868">
    <property type="entry name" value="EAL domain-like"/>
    <property type="match status" value="1"/>
</dbReference>
<dbReference type="Pfam" id="PF08447">
    <property type="entry name" value="PAS_3"/>
    <property type="match status" value="1"/>
</dbReference>
<name>A0A9D1EUL6_9FIRM</name>
<dbReference type="InterPro" id="IPR050706">
    <property type="entry name" value="Cyclic-di-GMP_PDE-like"/>
</dbReference>
<feature type="domain" description="GGDEF" evidence="2">
    <location>
        <begin position="959"/>
        <end position="1086"/>
    </location>
</feature>
<dbReference type="InterPro" id="IPR000160">
    <property type="entry name" value="GGDEF_dom"/>
</dbReference>
<dbReference type="EMBL" id="DVIQ01000086">
    <property type="protein sequence ID" value="HIS32529.1"/>
    <property type="molecule type" value="Genomic_DNA"/>
</dbReference>
<reference evidence="3" key="1">
    <citation type="submission" date="2020-10" db="EMBL/GenBank/DDBJ databases">
        <authorList>
            <person name="Gilroy R."/>
        </authorList>
    </citation>
    <scope>NUCLEOTIDE SEQUENCE</scope>
    <source>
        <strain evidence="3">CHK190-19873</strain>
    </source>
</reference>
<dbReference type="InterPro" id="IPR043128">
    <property type="entry name" value="Rev_trsase/Diguanyl_cyclase"/>
</dbReference>
<dbReference type="SMART" id="SM00267">
    <property type="entry name" value="GGDEF"/>
    <property type="match status" value="2"/>
</dbReference>
<dbReference type="Gene3D" id="3.20.20.450">
    <property type="entry name" value="EAL domain"/>
    <property type="match status" value="1"/>
</dbReference>
<organism evidence="3 4">
    <name type="scientific">Candidatus Limivivens intestinipullorum</name>
    <dbReference type="NCBI Taxonomy" id="2840858"/>
    <lineage>
        <taxon>Bacteria</taxon>
        <taxon>Bacillati</taxon>
        <taxon>Bacillota</taxon>
        <taxon>Clostridia</taxon>
        <taxon>Lachnospirales</taxon>
        <taxon>Lachnospiraceae</taxon>
        <taxon>Lachnospiraceae incertae sedis</taxon>
        <taxon>Candidatus Limivivens</taxon>
    </lineage>
</organism>
<dbReference type="SUPFAM" id="SSF55073">
    <property type="entry name" value="Nucleotide cyclase"/>
    <property type="match status" value="2"/>
</dbReference>
<dbReference type="SMART" id="SM00052">
    <property type="entry name" value="EAL"/>
    <property type="match status" value="1"/>
</dbReference>
<accession>A0A9D1EUL6</accession>
<dbReference type="PANTHER" id="PTHR33121:SF70">
    <property type="entry name" value="SIGNALING PROTEIN YKOW"/>
    <property type="match status" value="1"/>
</dbReference>
<dbReference type="PROSITE" id="PS50883">
    <property type="entry name" value="EAL"/>
    <property type="match status" value="1"/>
</dbReference>
<reference evidence="3" key="2">
    <citation type="journal article" date="2021" name="PeerJ">
        <title>Extensive microbial diversity within the chicken gut microbiome revealed by metagenomics and culture.</title>
        <authorList>
            <person name="Gilroy R."/>
            <person name="Ravi A."/>
            <person name="Getino M."/>
            <person name="Pursley I."/>
            <person name="Horton D.L."/>
            <person name="Alikhan N.F."/>
            <person name="Baker D."/>
            <person name="Gharbi K."/>
            <person name="Hall N."/>
            <person name="Watson M."/>
            <person name="Adriaenssens E.M."/>
            <person name="Foster-Nyarko E."/>
            <person name="Jarju S."/>
            <person name="Secka A."/>
            <person name="Antonio M."/>
            <person name="Oren A."/>
            <person name="Chaudhuri R.R."/>
            <person name="La Ragione R."/>
            <person name="Hildebrand F."/>
            <person name="Pallen M.J."/>
        </authorList>
    </citation>
    <scope>NUCLEOTIDE SEQUENCE</scope>
    <source>
        <strain evidence="3">CHK190-19873</strain>
    </source>
</reference>
<dbReference type="GO" id="GO:0071111">
    <property type="term" value="F:cyclic-guanylate-specific phosphodiesterase activity"/>
    <property type="evidence" value="ECO:0007669"/>
    <property type="project" value="InterPro"/>
</dbReference>
<dbReference type="PROSITE" id="PS50887">
    <property type="entry name" value="GGDEF"/>
    <property type="match status" value="2"/>
</dbReference>
<protein>
    <submittedName>
        <fullName evidence="3">EAL domain-containing protein</fullName>
    </submittedName>
</protein>
<sequence>MVWESASRDDLSGLLSSFAVKNHVSEYLKTAKPDSVCAVYMMDLENFKQVNDTLGHPMGDQVIQSVGRVLSSLFRASDIVGRMEEDKFLAFIGGPLTDEVIRRKAEAICENLQFAIGAGRTVHVTVSVGVYVGLCQGQTFDGLCEQADFALHRAKSSGKNCFYIGMGSSPGKQWEEVPWEAVSTIKLSTLIENINGGISLIEVGSSLRLLYASPGFLQMLDEKKEDFKIPCEIERIGIHPEDLPDYENAVRGIAKNGGIADRTYRISKDQIHWKWLHARAVKISYPGTSLPVVLSLVMDASTLKEKQEALEEQNECLRNALGQTGSILWETDISKRLLKIIDIDAEFNANVTEVENVPDTLVENGWIHPDSVPRFENFSEDLLNGREQDRGSFIIQNRTTHSYDWKTISYRMMYDDSGRPRKAVGIMECFPNARGGGQAMLLRRRPMPEILRYSLIVSLRVNLTRNIVEEFWQEGENRTDAFRHKRYSDIAEKESERVFPKGKREEVMKKLRRDTKLRDFENGELWQFLEYRRIHDNGSICWVLNVTNLVKDPETHEILLFVYISNAEQRHQWESSVNREIRTDPVTGLYDRDTAQVLIQERLKDGSGSNCSLALIQIVGLTNIFTEDREKNDQKWRFISAALALPLYTDCIMGRYDEDKILVFFPDSGTRLNIRRRLEDAFSFARFSLAGAMEIEALRFVAGVSYERIEETDYGSMLSQALREEEIWKNSGTDTVVFHRENEDWGWAGNRKLTEREDMVVERQEMERSLSGEEKGIALNCMASMLESNSLDMSINSVLRYLGQYYHASRVYILSLGEERNVLTMPYEWDCREKHSIQRAVFGMKIDNFLLLRRCMEERAPIFLSGREESTEGRMWRFTVFPLIENETITGFLCIENPQKHPADAALLGTLIPYIMGEKKRFRSAARQMNLANHDTLTDMPNLRAYLDTIYAINSDNYSTMGALALDIPNLPSINSSLGYDYGRNMLMYISEIMTDIFGRDYLFRTWESEFVALCSNTTQEVFLGRCTRLRVILQRRYPKQLRIGYTWADGIFSAADLVKEAQSIMRCEYVSLFAKGKAENLLNPEESLVQKETAAGHFTVFFQPKIDMRTGDCVGAEALVRGIDEKGGIISPARFIESMEKSGAIRDLDLFVMNQTFAFIEEWMKKGLEPVRVSVNFSRITLFSPTAPAAVLAIQSNHPEVPMDLVEVEITETAGDITKDTLSQVIDKYRVLGMRFSLDDFGSHYANMSVFTNIKFDTIKLDRSLINELSYNMVGRMLVEDIVNICGHCGMTCIAEGVESKAQEDALLEAGCFYAQGYYYDRPLPEQEFERKYLKKKQEREFETCRMIRNMMRNGPERARRSR</sequence>
<dbReference type="CDD" id="cd01948">
    <property type="entry name" value="EAL"/>
    <property type="match status" value="1"/>
</dbReference>
<dbReference type="NCBIfam" id="TIGR00254">
    <property type="entry name" value="GGDEF"/>
    <property type="match status" value="1"/>
</dbReference>
<comment type="caution">
    <text evidence="3">The sequence shown here is derived from an EMBL/GenBank/DDBJ whole genome shotgun (WGS) entry which is preliminary data.</text>
</comment>
<gene>
    <name evidence="3" type="ORF">IAB44_13445</name>
</gene>
<dbReference type="Proteomes" id="UP000823935">
    <property type="component" value="Unassembled WGS sequence"/>
</dbReference>
<dbReference type="PANTHER" id="PTHR33121">
    <property type="entry name" value="CYCLIC DI-GMP PHOSPHODIESTERASE PDEF"/>
    <property type="match status" value="1"/>
</dbReference>
<dbReference type="Pfam" id="PF00563">
    <property type="entry name" value="EAL"/>
    <property type="match status" value="1"/>
</dbReference>
<dbReference type="InterPro" id="IPR013655">
    <property type="entry name" value="PAS_fold_3"/>
</dbReference>
<dbReference type="InterPro" id="IPR001633">
    <property type="entry name" value="EAL_dom"/>
</dbReference>
<dbReference type="SUPFAM" id="SSF55785">
    <property type="entry name" value="PYP-like sensor domain (PAS domain)"/>
    <property type="match status" value="2"/>
</dbReference>
<dbReference type="Pfam" id="PF00990">
    <property type="entry name" value="GGDEF"/>
    <property type="match status" value="2"/>
</dbReference>
<evidence type="ECO:0000313" key="4">
    <source>
        <dbReference type="Proteomes" id="UP000823935"/>
    </source>
</evidence>
<dbReference type="InterPro" id="IPR035965">
    <property type="entry name" value="PAS-like_dom_sf"/>
</dbReference>
<dbReference type="InterPro" id="IPR029787">
    <property type="entry name" value="Nucleotide_cyclase"/>
</dbReference>
<proteinExistence type="predicted"/>
<feature type="domain" description="GGDEF" evidence="2">
    <location>
        <begin position="35"/>
        <end position="167"/>
    </location>
</feature>
<dbReference type="Gene3D" id="3.30.450.20">
    <property type="entry name" value="PAS domain"/>
    <property type="match status" value="2"/>
</dbReference>
<dbReference type="CDD" id="cd01949">
    <property type="entry name" value="GGDEF"/>
    <property type="match status" value="1"/>
</dbReference>
<evidence type="ECO:0000259" key="1">
    <source>
        <dbReference type="PROSITE" id="PS50883"/>
    </source>
</evidence>
<evidence type="ECO:0000313" key="3">
    <source>
        <dbReference type="EMBL" id="HIS32529.1"/>
    </source>
</evidence>